<evidence type="ECO:0000313" key="9">
    <source>
        <dbReference type="EMBL" id="KYZ75337.1"/>
    </source>
</evidence>
<sequence length="245" mass="26868">MEGVFSQYIILILVTLVTSVITLFTGFGVGTIMMPVMALFFDVKVAIFLTAIVHFFNNMSRLALYRSEINWRIIQRFGIVSLIGAIIGSYAQIYIDSDWLKVGVGLFLTTYALLSLIPNNIKFKLPSNVDFIGGFLSGLIGGLIGNQGAIRSLYLLNYGLEKKELIVSSALIAIIIDSTRIPVYAYTNLHYLQENIVLLSLIVLSAILGTVAGSRILPKVSYDLFKNIILVGVLVLGVLMVLGII</sequence>
<feature type="transmembrane region" description="Helical" evidence="8">
    <location>
        <begin position="77"/>
        <end position="93"/>
    </location>
</feature>
<evidence type="ECO:0000256" key="2">
    <source>
        <dbReference type="ARBA" id="ARBA00009142"/>
    </source>
</evidence>
<reference evidence="9 10" key="1">
    <citation type="submission" date="2016-02" db="EMBL/GenBank/DDBJ databases">
        <title>Anaerosporomusa subterraneum gen. nov., sp. nov., a spore-forming obligate anaerobe isolated from saprolite.</title>
        <authorList>
            <person name="Choi J.K."/>
            <person name="Shah M."/>
            <person name="Yee N."/>
        </authorList>
    </citation>
    <scope>NUCLEOTIDE SEQUENCE [LARGE SCALE GENOMIC DNA]</scope>
    <source>
        <strain evidence="9 10">RU4</strain>
    </source>
</reference>
<feature type="transmembrane region" description="Helical" evidence="8">
    <location>
        <begin position="196"/>
        <end position="218"/>
    </location>
</feature>
<dbReference type="EMBL" id="LSGP01000025">
    <property type="protein sequence ID" value="KYZ75337.1"/>
    <property type="molecule type" value="Genomic_DNA"/>
</dbReference>
<feature type="transmembrane region" description="Helical" evidence="8">
    <location>
        <begin position="99"/>
        <end position="117"/>
    </location>
</feature>
<dbReference type="RefSeq" id="WP_066245039.1">
    <property type="nucleotide sequence ID" value="NZ_LSGP01000025.1"/>
</dbReference>
<dbReference type="AlphaFoldDB" id="A0A154BMX5"/>
<comment type="caution">
    <text evidence="9">The sequence shown here is derived from an EMBL/GenBank/DDBJ whole genome shotgun (WGS) entry which is preliminary data.</text>
</comment>
<evidence type="ECO:0000256" key="6">
    <source>
        <dbReference type="ARBA" id="ARBA00022989"/>
    </source>
</evidence>
<dbReference type="Pfam" id="PF01925">
    <property type="entry name" value="TauE"/>
    <property type="match status" value="1"/>
</dbReference>
<keyword evidence="10" id="KW-1185">Reference proteome</keyword>
<dbReference type="GO" id="GO:0005886">
    <property type="term" value="C:plasma membrane"/>
    <property type="evidence" value="ECO:0007669"/>
    <property type="project" value="UniProtKB-SubCell"/>
</dbReference>
<dbReference type="InterPro" id="IPR052017">
    <property type="entry name" value="TSUP"/>
</dbReference>
<keyword evidence="3" id="KW-0813">Transport</keyword>
<evidence type="ECO:0000313" key="10">
    <source>
        <dbReference type="Proteomes" id="UP000076268"/>
    </source>
</evidence>
<gene>
    <name evidence="9" type="ORF">AXX12_14375</name>
</gene>
<keyword evidence="7 8" id="KW-0472">Membrane</keyword>
<proteinExistence type="inferred from homology"/>
<feature type="transmembrane region" description="Helical" evidence="8">
    <location>
        <begin position="224"/>
        <end position="244"/>
    </location>
</feature>
<organism evidence="9 10">
    <name type="scientific">Anaerosporomusa subterranea</name>
    <dbReference type="NCBI Taxonomy" id="1794912"/>
    <lineage>
        <taxon>Bacteria</taxon>
        <taxon>Bacillati</taxon>
        <taxon>Bacillota</taxon>
        <taxon>Negativicutes</taxon>
        <taxon>Acetonemataceae</taxon>
        <taxon>Anaerosporomusa</taxon>
    </lineage>
</organism>
<evidence type="ECO:0000256" key="3">
    <source>
        <dbReference type="ARBA" id="ARBA00022448"/>
    </source>
</evidence>
<accession>A0A154BMX5</accession>
<evidence type="ECO:0000256" key="5">
    <source>
        <dbReference type="ARBA" id="ARBA00022692"/>
    </source>
</evidence>
<evidence type="ECO:0000256" key="7">
    <source>
        <dbReference type="ARBA" id="ARBA00023136"/>
    </source>
</evidence>
<evidence type="ECO:0000256" key="8">
    <source>
        <dbReference type="RuleBase" id="RU363041"/>
    </source>
</evidence>
<feature type="transmembrane region" description="Helical" evidence="8">
    <location>
        <begin position="129"/>
        <end position="145"/>
    </location>
</feature>
<comment type="subcellular location">
    <subcellularLocation>
        <location evidence="1 8">Cell membrane</location>
        <topology evidence="1 8">Multi-pass membrane protein</topology>
    </subcellularLocation>
</comment>
<dbReference type="STRING" id="1794912.AXX12_14375"/>
<evidence type="ECO:0000256" key="4">
    <source>
        <dbReference type="ARBA" id="ARBA00022475"/>
    </source>
</evidence>
<dbReference type="PANTHER" id="PTHR30269">
    <property type="entry name" value="TRANSMEMBRANE PROTEIN YFCA"/>
    <property type="match status" value="1"/>
</dbReference>
<name>A0A154BMX5_ANASB</name>
<dbReference type="PANTHER" id="PTHR30269:SF37">
    <property type="entry name" value="MEMBRANE TRANSPORTER PROTEIN"/>
    <property type="match status" value="1"/>
</dbReference>
<comment type="similarity">
    <text evidence="2 8">Belongs to the 4-toluene sulfonate uptake permease (TSUP) (TC 2.A.102) family.</text>
</comment>
<keyword evidence="4 8" id="KW-1003">Cell membrane</keyword>
<keyword evidence="6 8" id="KW-1133">Transmembrane helix</keyword>
<evidence type="ECO:0000256" key="1">
    <source>
        <dbReference type="ARBA" id="ARBA00004651"/>
    </source>
</evidence>
<feature type="transmembrane region" description="Helical" evidence="8">
    <location>
        <begin position="7"/>
        <end position="30"/>
    </location>
</feature>
<dbReference type="Proteomes" id="UP000076268">
    <property type="component" value="Unassembled WGS sequence"/>
</dbReference>
<feature type="transmembrane region" description="Helical" evidence="8">
    <location>
        <begin position="36"/>
        <end position="56"/>
    </location>
</feature>
<feature type="transmembrane region" description="Helical" evidence="8">
    <location>
        <begin position="165"/>
        <end position="184"/>
    </location>
</feature>
<protein>
    <recommendedName>
        <fullName evidence="8">Probable membrane transporter protein</fullName>
    </recommendedName>
</protein>
<keyword evidence="5 8" id="KW-0812">Transmembrane</keyword>
<dbReference type="InterPro" id="IPR002781">
    <property type="entry name" value="TM_pro_TauE-like"/>
</dbReference>